<accession>W9SIN3</accession>
<proteinExistence type="predicted"/>
<keyword evidence="2" id="KW-1185">Reference proteome</keyword>
<dbReference type="EMBL" id="KE346341">
    <property type="protein sequence ID" value="EXC33537.1"/>
    <property type="molecule type" value="Genomic_DNA"/>
</dbReference>
<dbReference type="Proteomes" id="UP000030645">
    <property type="component" value="Unassembled WGS sequence"/>
</dbReference>
<evidence type="ECO:0000313" key="2">
    <source>
        <dbReference type="Proteomes" id="UP000030645"/>
    </source>
</evidence>
<sequence>MILKPLCCSPPSQETPPYLRPIFPSQVSSPHRFEEEIHVVKVENKKEVVTNDGIVHPNSLHEPIIDEPSPFQPKVPSPLCAPTPKSVEVSSKVTQSSIDNNAYQPCDDIPTLPLTSFGSNAYLLDFASNVRVGLVIRSPECFLCLFCKQNVSAVNNQAPMASSRSILRSKNFLRFRLLLCDCSEFALDRVEFPNQRIMMRNKSGIWGK</sequence>
<dbReference type="AlphaFoldDB" id="W9SIN3"/>
<gene>
    <name evidence="1" type="ORF">L484_006101</name>
</gene>
<evidence type="ECO:0000313" key="1">
    <source>
        <dbReference type="EMBL" id="EXC33537.1"/>
    </source>
</evidence>
<organism evidence="1 2">
    <name type="scientific">Morus notabilis</name>
    <dbReference type="NCBI Taxonomy" id="981085"/>
    <lineage>
        <taxon>Eukaryota</taxon>
        <taxon>Viridiplantae</taxon>
        <taxon>Streptophyta</taxon>
        <taxon>Embryophyta</taxon>
        <taxon>Tracheophyta</taxon>
        <taxon>Spermatophyta</taxon>
        <taxon>Magnoliopsida</taxon>
        <taxon>eudicotyledons</taxon>
        <taxon>Gunneridae</taxon>
        <taxon>Pentapetalae</taxon>
        <taxon>rosids</taxon>
        <taxon>fabids</taxon>
        <taxon>Rosales</taxon>
        <taxon>Moraceae</taxon>
        <taxon>Moreae</taxon>
        <taxon>Morus</taxon>
    </lineage>
</organism>
<name>W9SIN3_9ROSA</name>
<reference evidence="2" key="1">
    <citation type="submission" date="2013-01" db="EMBL/GenBank/DDBJ databases">
        <title>Draft Genome Sequence of a Mulberry Tree, Morus notabilis C.K. Schneid.</title>
        <authorList>
            <person name="He N."/>
            <person name="Zhao S."/>
        </authorList>
    </citation>
    <scope>NUCLEOTIDE SEQUENCE</scope>
</reference>
<protein>
    <submittedName>
        <fullName evidence="1">Uncharacterized protein</fullName>
    </submittedName>
</protein>